<sequence>MANRIVRAAGATALVTSLAMGIMPSASAGTPFTYAAGASAGRAPTASTVASHLQGAAPGHARITGVRIRRDSTYVYIQIAVVKVIRARSDGTWVAESDAGLQFSTPRTMNLASAQVGTEGPSGTIACGTRVAKVATVNYAANTYDFKIPSVLFGKCGAARGTPITVVADSELWGYQSSSPYQYGVWTSTASSGNYVFRY</sequence>
<dbReference type="RefSeq" id="WP_125565775.1">
    <property type="nucleotide sequence ID" value="NZ_AP019307.1"/>
</dbReference>
<organism evidence="2 3">
    <name type="scientific">Nocardioides baekrokdamisoli</name>
    <dbReference type="NCBI Taxonomy" id="1804624"/>
    <lineage>
        <taxon>Bacteria</taxon>
        <taxon>Bacillati</taxon>
        <taxon>Actinomycetota</taxon>
        <taxon>Actinomycetes</taxon>
        <taxon>Propionibacteriales</taxon>
        <taxon>Nocardioidaceae</taxon>
        <taxon>Nocardioides</taxon>
    </lineage>
</organism>
<evidence type="ECO:0000256" key="1">
    <source>
        <dbReference type="SAM" id="SignalP"/>
    </source>
</evidence>
<dbReference type="KEGG" id="nbe:Back2_01170"/>
<proteinExistence type="predicted"/>
<dbReference type="EMBL" id="AP019307">
    <property type="protein sequence ID" value="BBH15830.1"/>
    <property type="molecule type" value="Genomic_DNA"/>
</dbReference>
<name>A0A3G9IAQ8_9ACTN</name>
<gene>
    <name evidence="2" type="ORF">Back2_01170</name>
</gene>
<protein>
    <recommendedName>
        <fullName evidence="4">Tat pathway signal sequence domain protein</fullName>
    </recommendedName>
</protein>
<keyword evidence="3" id="KW-1185">Reference proteome</keyword>
<feature type="signal peptide" evidence="1">
    <location>
        <begin position="1"/>
        <end position="28"/>
    </location>
</feature>
<dbReference type="Proteomes" id="UP000271573">
    <property type="component" value="Chromosome"/>
</dbReference>
<evidence type="ECO:0008006" key="4">
    <source>
        <dbReference type="Google" id="ProtNLM"/>
    </source>
</evidence>
<keyword evidence="1" id="KW-0732">Signal</keyword>
<reference evidence="2 3" key="1">
    <citation type="submission" date="2018-11" db="EMBL/GenBank/DDBJ databases">
        <title>Complete genome sequence of Nocardioides baekrokdamisoli strain KCTC 39748.</title>
        <authorList>
            <person name="Kang S.W."/>
            <person name="Lee K.C."/>
            <person name="Kim K.K."/>
            <person name="Kim J.S."/>
            <person name="Kim D.S."/>
            <person name="Ko S.H."/>
            <person name="Yang S.H."/>
            <person name="Shin Y.K."/>
            <person name="Lee J.S."/>
        </authorList>
    </citation>
    <scope>NUCLEOTIDE SEQUENCE [LARGE SCALE GENOMIC DNA]</scope>
    <source>
        <strain evidence="2 3">KCTC 39748</strain>
    </source>
</reference>
<evidence type="ECO:0000313" key="2">
    <source>
        <dbReference type="EMBL" id="BBH15830.1"/>
    </source>
</evidence>
<evidence type="ECO:0000313" key="3">
    <source>
        <dbReference type="Proteomes" id="UP000271573"/>
    </source>
</evidence>
<dbReference type="AlphaFoldDB" id="A0A3G9IAQ8"/>
<feature type="chain" id="PRO_5018263548" description="Tat pathway signal sequence domain protein" evidence="1">
    <location>
        <begin position="29"/>
        <end position="199"/>
    </location>
</feature>
<accession>A0A3G9IAQ8</accession>